<dbReference type="Proteomes" id="UP000789920">
    <property type="component" value="Unassembled WGS sequence"/>
</dbReference>
<evidence type="ECO:0000313" key="1">
    <source>
        <dbReference type="EMBL" id="CAG8534700.1"/>
    </source>
</evidence>
<gene>
    <name evidence="1" type="ORF">RPERSI_LOCUS3293</name>
</gene>
<feature type="non-terminal residue" evidence="1">
    <location>
        <position position="1"/>
    </location>
</feature>
<comment type="caution">
    <text evidence="1">The sequence shown here is derived from an EMBL/GenBank/DDBJ whole genome shotgun (WGS) entry which is preliminary data.</text>
</comment>
<reference evidence="1" key="1">
    <citation type="submission" date="2021-06" db="EMBL/GenBank/DDBJ databases">
        <authorList>
            <person name="Kallberg Y."/>
            <person name="Tangrot J."/>
            <person name="Rosling A."/>
        </authorList>
    </citation>
    <scope>NUCLEOTIDE SEQUENCE</scope>
    <source>
        <strain evidence="1">MA461A</strain>
    </source>
</reference>
<sequence>GLAYHTSWFMVHWNFVTRRQFGLQSRVERSFKAHEKGRKMLKFLKKALI</sequence>
<keyword evidence="2" id="KW-1185">Reference proteome</keyword>
<name>A0ACA9LJX8_9GLOM</name>
<protein>
    <submittedName>
        <fullName evidence="1">12147_t:CDS:1</fullName>
    </submittedName>
</protein>
<dbReference type="EMBL" id="CAJVQC010003980">
    <property type="protein sequence ID" value="CAG8534700.1"/>
    <property type="molecule type" value="Genomic_DNA"/>
</dbReference>
<proteinExistence type="predicted"/>
<organism evidence="1 2">
    <name type="scientific">Racocetra persica</name>
    <dbReference type="NCBI Taxonomy" id="160502"/>
    <lineage>
        <taxon>Eukaryota</taxon>
        <taxon>Fungi</taxon>
        <taxon>Fungi incertae sedis</taxon>
        <taxon>Mucoromycota</taxon>
        <taxon>Glomeromycotina</taxon>
        <taxon>Glomeromycetes</taxon>
        <taxon>Diversisporales</taxon>
        <taxon>Gigasporaceae</taxon>
        <taxon>Racocetra</taxon>
    </lineage>
</organism>
<evidence type="ECO:0000313" key="2">
    <source>
        <dbReference type="Proteomes" id="UP000789920"/>
    </source>
</evidence>
<accession>A0ACA9LJX8</accession>